<name>A0ABV7VSJ8_9GAMM</name>
<gene>
    <name evidence="2" type="ORF">ACFOMG_10500</name>
</gene>
<dbReference type="Gene3D" id="3.10.450.710">
    <property type="entry name" value="Tgt2/MlaC"/>
    <property type="match status" value="1"/>
</dbReference>
<keyword evidence="1" id="KW-0732">Signal</keyword>
<keyword evidence="3" id="KW-1185">Reference proteome</keyword>
<dbReference type="RefSeq" id="WP_376866512.1">
    <property type="nucleotide sequence ID" value="NZ_JBHRYB010000008.1"/>
</dbReference>
<feature type="chain" id="PRO_5045141093" evidence="1">
    <location>
        <begin position="26"/>
        <end position="206"/>
    </location>
</feature>
<dbReference type="PIRSF" id="PIRSF004649">
    <property type="entry name" value="MlaC"/>
    <property type="match status" value="1"/>
</dbReference>
<dbReference type="InterPro" id="IPR008869">
    <property type="entry name" value="MlaC/ttg2D"/>
</dbReference>
<organism evidence="2 3">
    <name type="scientific">Bacterioplanoides pacificum</name>
    <dbReference type="NCBI Taxonomy" id="1171596"/>
    <lineage>
        <taxon>Bacteria</taxon>
        <taxon>Pseudomonadati</taxon>
        <taxon>Pseudomonadota</taxon>
        <taxon>Gammaproteobacteria</taxon>
        <taxon>Oceanospirillales</taxon>
        <taxon>Oceanospirillaceae</taxon>
        <taxon>Bacterioplanoides</taxon>
    </lineage>
</organism>
<protein>
    <submittedName>
        <fullName evidence="2">Phospholipid-binding protein MlaC</fullName>
    </submittedName>
</protein>
<dbReference type="InterPro" id="IPR042245">
    <property type="entry name" value="Tgt2/MlaC_sf"/>
</dbReference>
<evidence type="ECO:0000313" key="2">
    <source>
        <dbReference type="EMBL" id="MFC3680525.1"/>
    </source>
</evidence>
<reference evidence="3" key="1">
    <citation type="journal article" date="2019" name="Int. J. Syst. Evol. Microbiol.">
        <title>The Global Catalogue of Microorganisms (GCM) 10K type strain sequencing project: providing services to taxonomists for standard genome sequencing and annotation.</title>
        <authorList>
            <consortium name="The Broad Institute Genomics Platform"/>
            <consortium name="The Broad Institute Genome Sequencing Center for Infectious Disease"/>
            <person name="Wu L."/>
            <person name="Ma J."/>
        </authorList>
    </citation>
    <scope>NUCLEOTIDE SEQUENCE [LARGE SCALE GENOMIC DNA]</scope>
    <source>
        <strain evidence="3">KCTC 42424</strain>
    </source>
</reference>
<dbReference type="PANTHER" id="PTHR36573:SF1">
    <property type="entry name" value="INTERMEMBRANE PHOSPHOLIPID TRANSPORT SYSTEM BINDING PROTEIN MLAC"/>
    <property type="match status" value="1"/>
</dbReference>
<dbReference type="Pfam" id="PF05494">
    <property type="entry name" value="MlaC"/>
    <property type="match status" value="1"/>
</dbReference>
<dbReference type="EMBL" id="JBHRYB010000008">
    <property type="protein sequence ID" value="MFC3680525.1"/>
    <property type="molecule type" value="Genomic_DNA"/>
</dbReference>
<sequence>MRIAVQSLVSFSIFLALMFSAAAYAQQPREVVEQATQGVITELQKLAPEDRTDEQIRRLVMNYIVPAIDQEKIAKGALGKHWRRANAEQQATFIQRFRELQIRTYAGAFKAFNGEQFTFEETKFNRKGNRALVKGKLIQSNGSNVPIDFRLYLNKKTNQWRVYDAVVAGLGMVKTYRQQLSERLQSISIAELLTELQQSEVQQAKR</sequence>
<comment type="caution">
    <text evidence="2">The sequence shown here is derived from an EMBL/GenBank/DDBJ whole genome shotgun (WGS) entry which is preliminary data.</text>
</comment>
<dbReference type="PANTHER" id="PTHR36573">
    <property type="entry name" value="INTERMEMBRANE PHOSPHOLIPID TRANSPORT SYSTEM BINDING PROTEIN MLAC"/>
    <property type="match status" value="1"/>
</dbReference>
<feature type="signal peptide" evidence="1">
    <location>
        <begin position="1"/>
        <end position="25"/>
    </location>
</feature>
<accession>A0ABV7VSJ8</accession>
<dbReference type="Proteomes" id="UP001595722">
    <property type="component" value="Unassembled WGS sequence"/>
</dbReference>
<evidence type="ECO:0000313" key="3">
    <source>
        <dbReference type="Proteomes" id="UP001595722"/>
    </source>
</evidence>
<evidence type="ECO:0000256" key="1">
    <source>
        <dbReference type="SAM" id="SignalP"/>
    </source>
</evidence>
<proteinExistence type="predicted"/>